<keyword evidence="2" id="KW-1185">Reference proteome</keyword>
<dbReference type="Proteomes" id="UP000887159">
    <property type="component" value="Unassembled WGS sequence"/>
</dbReference>
<name>A0A8X6W890_TRICX</name>
<sequence>MSSHVKLEAFCPAKTLCFDLVLSGYIRKIPDENLLHSESEEPSVLCLKDNLREDIYEENGHENFIDAPVSDIAIWDNTERAHKLLVDTVENPKTPKQLTLFKISSTPSEAKTDVLLDIIYGGYFRKVLLQ</sequence>
<gene>
    <name evidence="1" type="ORF">TNCV_3090651</name>
</gene>
<accession>A0A8X6W890</accession>
<protein>
    <submittedName>
        <fullName evidence="1">Uncharacterized protein</fullName>
    </submittedName>
</protein>
<proteinExistence type="predicted"/>
<reference evidence="1" key="1">
    <citation type="submission" date="2020-08" db="EMBL/GenBank/DDBJ databases">
        <title>Multicomponent nature underlies the extraordinary mechanical properties of spider dragline silk.</title>
        <authorList>
            <person name="Kono N."/>
            <person name="Nakamura H."/>
            <person name="Mori M."/>
            <person name="Yoshida Y."/>
            <person name="Ohtoshi R."/>
            <person name="Malay A.D."/>
            <person name="Moran D.A.P."/>
            <person name="Tomita M."/>
            <person name="Numata K."/>
            <person name="Arakawa K."/>
        </authorList>
    </citation>
    <scope>NUCLEOTIDE SEQUENCE</scope>
</reference>
<dbReference type="AlphaFoldDB" id="A0A8X6W890"/>
<dbReference type="EMBL" id="BMAU01021391">
    <property type="protein sequence ID" value="GFY30157.1"/>
    <property type="molecule type" value="Genomic_DNA"/>
</dbReference>
<comment type="caution">
    <text evidence="1">The sequence shown here is derived from an EMBL/GenBank/DDBJ whole genome shotgun (WGS) entry which is preliminary data.</text>
</comment>
<organism evidence="1 2">
    <name type="scientific">Trichonephila clavipes</name>
    <name type="common">Golden silk orbweaver</name>
    <name type="synonym">Nephila clavipes</name>
    <dbReference type="NCBI Taxonomy" id="2585209"/>
    <lineage>
        <taxon>Eukaryota</taxon>
        <taxon>Metazoa</taxon>
        <taxon>Ecdysozoa</taxon>
        <taxon>Arthropoda</taxon>
        <taxon>Chelicerata</taxon>
        <taxon>Arachnida</taxon>
        <taxon>Araneae</taxon>
        <taxon>Araneomorphae</taxon>
        <taxon>Entelegynae</taxon>
        <taxon>Araneoidea</taxon>
        <taxon>Nephilidae</taxon>
        <taxon>Trichonephila</taxon>
    </lineage>
</organism>
<evidence type="ECO:0000313" key="2">
    <source>
        <dbReference type="Proteomes" id="UP000887159"/>
    </source>
</evidence>
<evidence type="ECO:0000313" key="1">
    <source>
        <dbReference type="EMBL" id="GFY30157.1"/>
    </source>
</evidence>